<sequence length="135" mass="15258">MYLGRIRKIRLYYNTQYLLWFLAEKERGGVRRCSRSCCLLVLLSGGAAGSCCPVLLLAAAVQCCWSQQLLSSAAGARLTGLCCWFCAGQICSLVASRGCWTEKEKERREEKRRGAKGERERAPELADRSKMRERE</sequence>
<name>A0A0V0GUI4_SOLCH</name>
<feature type="region of interest" description="Disordered" evidence="1">
    <location>
        <begin position="100"/>
        <end position="135"/>
    </location>
</feature>
<keyword evidence="2" id="KW-1133">Transmembrane helix</keyword>
<evidence type="ECO:0000256" key="2">
    <source>
        <dbReference type="SAM" id="Phobius"/>
    </source>
</evidence>
<dbReference type="EMBL" id="GEDG01031116">
    <property type="protein sequence ID" value="JAP11562.1"/>
    <property type="molecule type" value="Transcribed_RNA"/>
</dbReference>
<feature type="non-terminal residue" evidence="3">
    <location>
        <position position="135"/>
    </location>
</feature>
<reference evidence="3" key="1">
    <citation type="submission" date="2015-12" db="EMBL/GenBank/DDBJ databases">
        <title>Gene expression during late stages of embryo sac development: a critical building block for successful pollen-pistil interactions.</title>
        <authorList>
            <person name="Liu Y."/>
            <person name="Joly V."/>
            <person name="Sabar M."/>
            <person name="Matton D.P."/>
        </authorList>
    </citation>
    <scope>NUCLEOTIDE SEQUENCE</scope>
</reference>
<feature type="transmembrane region" description="Helical" evidence="2">
    <location>
        <begin position="37"/>
        <end position="61"/>
    </location>
</feature>
<protein>
    <submittedName>
        <fullName evidence="3">Putative ovule protein</fullName>
    </submittedName>
</protein>
<keyword evidence="2" id="KW-0472">Membrane</keyword>
<evidence type="ECO:0000313" key="3">
    <source>
        <dbReference type="EMBL" id="JAP11562.1"/>
    </source>
</evidence>
<organism evidence="3">
    <name type="scientific">Solanum chacoense</name>
    <name type="common">Chaco potato</name>
    <dbReference type="NCBI Taxonomy" id="4108"/>
    <lineage>
        <taxon>Eukaryota</taxon>
        <taxon>Viridiplantae</taxon>
        <taxon>Streptophyta</taxon>
        <taxon>Embryophyta</taxon>
        <taxon>Tracheophyta</taxon>
        <taxon>Spermatophyta</taxon>
        <taxon>Magnoliopsida</taxon>
        <taxon>eudicotyledons</taxon>
        <taxon>Gunneridae</taxon>
        <taxon>Pentapetalae</taxon>
        <taxon>asterids</taxon>
        <taxon>lamiids</taxon>
        <taxon>Solanales</taxon>
        <taxon>Solanaceae</taxon>
        <taxon>Solanoideae</taxon>
        <taxon>Solaneae</taxon>
        <taxon>Solanum</taxon>
    </lineage>
</organism>
<keyword evidence="2" id="KW-0812">Transmembrane</keyword>
<proteinExistence type="predicted"/>
<dbReference type="AlphaFoldDB" id="A0A0V0GUI4"/>
<accession>A0A0V0GUI4</accession>
<evidence type="ECO:0000256" key="1">
    <source>
        <dbReference type="SAM" id="MobiDB-lite"/>
    </source>
</evidence>